<name>A0A4S8Q9S3_9ACTN</name>
<accession>A0A4S8Q9S3</accession>
<reference evidence="2" key="1">
    <citation type="submission" date="2019-04" db="EMBL/GenBank/DDBJ databases">
        <title>Nocardioides xinjiangensis sp. nov.</title>
        <authorList>
            <person name="Liu S."/>
        </authorList>
    </citation>
    <scope>NUCLEOTIDE SEQUENCE [LARGE SCALE GENOMIC DNA]</scope>
    <source>
        <strain evidence="2">18</strain>
    </source>
</reference>
<dbReference type="Proteomes" id="UP000308760">
    <property type="component" value="Unassembled WGS sequence"/>
</dbReference>
<evidence type="ECO:0000313" key="1">
    <source>
        <dbReference type="EMBL" id="THV41213.1"/>
    </source>
</evidence>
<comment type="caution">
    <text evidence="1">The sequence shown here is derived from an EMBL/GenBank/DDBJ whole genome shotgun (WGS) entry which is preliminary data.</text>
</comment>
<dbReference type="AlphaFoldDB" id="A0A4S8Q9S3"/>
<proteinExistence type="predicted"/>
<gene>
    <name evidence="1" type="ORF">FAB82_12715</name>
</gene>
<dbReference type="OrthoDB" id="672028at2"/>
<protein>
    <submittedName>
        <fullName evidence="1">SMI1/KNR4 family protein</fullName>
    </submittedName>
</protein>
<keyword evidence="2" id="KW-1185">Reference proteome</keyword>
<dbReference type="RefSeq" id="WP_136534917.1">
    <property type="nucleotide sequence ID" value="NZ_STGY01000048.1"/>
</dbReference>
<evidence type="ECO:0000313" key="2">
    <source>
        <dbReference type="Proteomes" id="UP000308760"/>
    </source>
</evidence>
<sequence length="205" mass="23085">MSEQHLADLLGQAGRALGPLLHAPAVSAQIPEPLKPLLMKQNGFYAFGPALFVRPWGPDIPGNCLWWNASNTWRNEYNGTGDDLLFFAEDIFGFQFAIHPDGFYQFDPETADREFMGEDIFEWAGTLMDDLDFYSGRHVAQTWQELNGRLPVGKRLAPAIPFAFGGRFEAEHQAAIPDVELMRFRGDIYMQTKDLPDGATIEFRG</sequence>
<dbReference type="EMBL" id="STGY01000048">
    <property type="protein sequence ID" value="THV41213.1"/>
    <property type="molecule type" value="Genomic_DNA"/>
</dbReference>
<organism evidence="1 2">
    <name type="scientific">Glycomyces buryatensis</name>
    <dbReference type="NCBI Taxonomy" id="2570927"/>
    <lineage>
        <taxon>Bacteria</taxon>
        <taxon>Bacillati</taxon>
        <taxon>Actinomycetota</taxon>
        <taxon>Actinomycetes</taxon>
        <taxon>Glycomycetales</taxon>
        <taxon>Glycomycetaceae</taxon>
        <taxon>Glycomyces</taxon>
    </lineage>
</organism>
<reference evidence="1 2" key="2">
    <citation type="submission" date="2019-05" db="EMBL/GenBank/DDBJ databases">
        <title>Glycomyces buryatensis sp. nov.</title>
        <authorList>
            <person name="Nikitina E."/>
        </authorList>
    </citation>
    <scope>NUCLEOTIDE SEQUENCE [LARGE SCALE GENOMIC DNA]</scope>
    <source>
        <strain evidence="1 2">18</strain>
    </source>
</reference>